<proteinExistence type="predicted"/>
<gene>
    <name evidence="2" type="ORF">RUM8411_00317</name>
</gene>
<dbReference type="Pfam" id="PF24891">
    <property type="entry name" value="DUF7742"/>
    <property type="match status" value="1"/>
</dbReference>
<evidence type="ECO:0000313" key="3">
    <source>
        <dbReference type="Proteomes" id="UP000193778"/>
    </source>
</evidence>
<protein>
    <recommendedName>
        <fullName evidence="1">DUF7742 domain-containing protein</fullName>
    </recommendedName>
</protein>
<dbReference type="EMBL" id="FWFP01000001">
    <property type="protein sequence ID" value="SLN13604.1"/>
    <property type="molecule type" value="Genomic_DNA"/>
</dbReference>
<evidence type="ECO:0000313" key="2">
    <source>
        <dbReference type="EMBL" id="SLN13604.1"/>
    </source>
</evidence>
<dbReference type="AlphaFoldDB" id="A0A1X6Y864"/>
<dbReference type="RefSeq" id="WP_085820874.1">
    <property type="nucleotide sequence ID" value="NZ_FWFP01000001.1"/>
</dbReference>
<name>A0A1X6Y864_9RHOB</name>
<dbReference type="InterPro" id="IPR056644">
    <property type="entry name" value="DUF7742"/>
</dbReference>
<dbReference type="OrthoDB" id="7863415at2"/>
<dbReference type="Proteomes" id="UP000193778">
    <property type="component" value="Unassembled WGS sequence"/>
</dbReference>
<evidence type="ECO:0000259" key="1">
    <source>
        <dbReference type="Pfam" id="PF24891"/>
    </source>
</evidence>
<accession>A0A1X6Y864</accession>
<reference evidence="3" key="1">
    <citation type="submission" date="2017-03" db="EMBL/GenBank/DDBJ databases">
        <authorList>
            <person name="Rodrigo-Torres L."/>
            <person name="Arahal R.D."/>
            <person name="Lucena T."/>
        </authorList>
    </citation>
    <scope>NUCLEOTIDE SEQUENCE [LARGE SCALE GENOMIC DNA]</scope>
    <source>
        <strain evidence="3">CECT 8411</strain>
    </source>
</reference>
<sequence>MRPILHGDVTAAARVLLIAPREDRDRLCARMICEAELADKHVGQTGRLHPLFGNGSLMAAARNRQLAEEPSFDNLQYCQCFELVLRHLIERQLTRTHS</sequence>
<keyword evidence="3" id="KW-1185">Reference proteome</keyword>
<feature type="domain" description="DUF7742" evidence="1">
    <location>
        <begin position="2"/>
        <end position="88"/>
    </location>
</feature>
<organism evidence="2 3">
    <name type="scientific">Ruegeria meonggei</name>
    <dbReference type="NCBI Taxonomy" id="1446476"/>
    <lineage>
        <taxon>Bacteria</taxon>
        <taxon>Pseudomonadati</taxon>
        <taxon>Pseudomonadota</taxon>
        <taxon>Alphaproteobacteria</taxon>
        <taxon>Rhodobacterales</taxon>
        <taxon>Roseobacteraceae</taxon>
        <taxon>Ruegeria</taxon>
    </lineage>
</organism>